<feature type="transmembrane region" description="Helical" evidence="7">
    <location>
        <begin position="12"/>
        <end position="31"/>
    </location>
</feature>
<feature type="transmembrane region" description="Helical" evidence="7">
    <location>
        <begin position="129"/>
        <end position="151"/>
    </location>
</feature>
<feature type="domain" description="Concentrative nucleoside transporter C-terminal" evidence="9">
    <location>
        <begin position="200"/>
        <end position="406"/>
    </location>
</feature>
<proteinExistence type="inferred from homology"/>
<keyword evidence="4 7" id="KW-0812">Transmembrane</keyword>
<feature type="transmembrane region" description="Helical" evidence="7">
    <location>
        <begin position="95"/>
        <end position="117"/>
    </location>
</feature>
<accession>A0AAW0X688</accession>
<feature type="non-terminal residue" evidence="11">
    <location>
        <position position="406"/>
    </location>
</feature>
<dbReference type="PANTHER" id="PTHR10590">
    <property type="entry name" value="SODIUM/NUCLEOSIDE COTRANSPORTER"/>
    <property type="match status" value="1"/>
</dbReference>
<comment type="caution">
    <text evidence="11">The sequence shown here is derived from an EMBL/GenBank/DDBJ whole genome shotgun (WGS) entry which is preliminary data.</text>
</comment>
<dbReference type="NCBIfam" id="TIGR00804">
    <property type="entry name" value="nupC"/>
    <property type="match status" value="1"/>
</dbReference>
<dbReference type="AlphaFoldDB" id="A0AAW0X688"/>
<keyword evidence="3" id="KW-1003">Cell membrane</keyword>
<gene>
    <name evidence="11" type="ORF">OTU49_003330</name>
</gene>
<dbReference type="InterPro" id="IPR011657">
    <property type="entry name" value="CNT_C_dom"/>
</dbReference>
<evidence type="ECO:0000256" key="6">
    <source>
        <dbReference type="ARBA" id="ARBA00023136"/>
    </source>
</evidence>
<evidence type="ECO:0000259" key="10">
    <source>
        <dbReference type="Pfam" id="PF07670"/>
    </source>
</evidence>
<comment type="similarity">
    <text evidence="2 7">Belongs to the concentrative nucleoside transporter (CNT) (TC 2.A.41) family.</text>
</comment>
<evidence type="ECO:0000256" key="1">
    <source>
        <dbReference type="ARBA" id="ARBA00004651"/>
    </source>
</evidence>
<organism evidence="11 12">
    <name type="scientific">Cherax quadricarinatus</name>
    <name type="common">Australian red claw crayfish</name>
    <dbReference type="NCBI Taxonomy" id="27406"/>
    <lineage>
        <taxon>Eukaryota</taxon>
        <taxon>Metazoa</taxon>
        <taxon>Ecdysozoa</taxon>
        <taxon>Arthropoda</taxon>
        <taxon>Crustacea</taxon>
        <taxon>Multicrustacea</taxon>
        <taxon>Malacostraca</taxon>
        <taxon>Eumalacostraca</taxon>
        <taxon>Eucarida</taxon>
        <taxon>Decapoda</taxon>
        <taxon>Pleocyemata</taxon>
        <taxon>Astacidea</taxon>
        <taxon>Parastacoidea</taxon>
        <taxon>Parastacidae</taxon>
        <taxon>Cherax</taxon>
    </lineage>
</organism>
<evidence type="ECO:0000256" key="7">
    <source>
        <dbReference type="RuleBase" id="RU362018"/>
    </source>
</evidence>
<dbReference type="InterPro" id="IPR002668">
    <property type="entry name" value="CNT_N_dom"/>
</dbReference>
<evidence type="ECO:0000313" key="12">
    <source>
        <dbReference type="Proteomes" id="UP001445076"/>
    </source>
</evidence>
<dbReference type="PANTHER" id="PTHR10590:SF4">
    <property type="entry name" value="SOLUTE CARRIER FAMILY 28 MEMBER 3"/>
    <property type="match status" value="1"/>
</dbReference>
<keyword evidence="7" id="KW-0813">Transport</keyword>
<keyword evidence="12" id="KW-1185">Reference proteome</keyword>
<evidence type="ECO:0000313" key="11">
    <source>
        <dbReference type="EMBL" id="KAK8740023.1"/>
    </source>
</evidence>
<comment type="subcellular location">
    <subcellularLocation>
        <location evidence="1">Cell membrane</location>
        <topology evidence="1">Multi-pass membrane protein</topology>
    </subcellularLocation>
</comment>
<dbReference type="InterPro" id="IPR011642">
    <property type="entry name" value="Gate_dom"/>
</dbReference>
<comment type="caution">
    <text evidence="7">Lacks conserved residue(s) required for the propagation of feature annotation.</text>
</comment>
<feature type="transmembrane region" description="Helical" evidence="7">
    <location>
        <begin position="37"/>
        <end position="55"/>
    </location>
</feature>
<protein>
    <recommendedName>
        <fullName evidence="7">Sodium/nucleoside cotransporter</fullName>
    </recommendedName>
</protein>
<dbReference type="InterPro" id="IPR008276">
    <property type="entry name" value="C_nuclsd_transpt"/>
</dbReference>
<dbReference type="GO" id="GO:0005415">
    <property type="term" value="F:nucleoside:sodium symporter activity"/>
    <property type="evidence" value="ECO:0007669"/>
    <property type="project" value="TreeGrafter"/>
</dbReference>
<sequence>MALDTRHDPKRLQSVLGLIILLLFGFVFSRAPGKVRWRHVVWGMGLQFLLGLIILRWSLGRAIFQCVADKVSAFLATTDAGSEFVFGDVAAVMKVFAFSVLPVTVYFSFFVQILYYLGVMQWVVIKLGWFLQVTVGTTACESVNAAGNIFLGQTEAPLMIKPFMPLMTKSELHAVMTGGLATIAGSVLAAYISFGVDPVHLISASVMSAPAALAFAKLFYPETRKSKTGASDVHVEIGDEANVLHAAMVGVTNAIPIVANIAANLIAFIAAIELFNEVLNWACMLAGADDGTCSLERIFGWVFMPLAWIMGVQWSECDEVGVLIGLKTFINEFVAYAKLSEMMDQGILSDRSIIIATYALCGFSNLSSIGICLGGFGAMAPTRRKDLAKVALRAMIAGSCACFLTA</sequence>
<feature type="transmembrane region" description="Helical" evidence="7">
    <location>
        <begin position="172"/>
        <end position="194"/>
    </location>
</feature>
<dbReference type="InterPro" id="IPR018270">
    <property type="entry name" value="C_nuclsd_transpt_met_bac"/>
</dbReference>
<dbReference type="Proteomes" id="UP001445076">
    <property type="component" value="Unassembled WGS sequence"/>
</dbReference>
<evidence type="ECO:0000256" key="3">
    <source>
        <dbReference type="ARBA" id="ARBA00022475"/>
    </source>
</evidence>
<dbReference type="EMBL" id="JARKIK010000035">
    <property type="protein sequence ID" value="KAK8740023.1"/>
    <property type="molecule type" value="Genomic_DNA"/>
</dbReference>
<reference evidence="11 12" key="1">
    <citation type="journal article" date="2024" name="BMC Genomics">
        <title>Genome assembly of redclaw crayfish (Cherax quadricarinatus) provides insights into its immune adaptation and hypoxia tolerance.</title>
        <authorList>
            <person name="Liu Z."/>
            <person name="Zheng J."/>
            <person name="Li H."/>
            <person name="Fang K."/>
            <person name="Wang S."/>
            <person name="He J."/>
            <person name="Zhou D."/>
            <person name="Weng S."/>
            <person name="Chi M."/>
            <person name="Gu Z."/>
            <person name="He J."/>
            <person name="Li F."/>
            <person name="Wang M."/>
        </authorList>
    </citation>
    <scope>NUCLEOTIDE SEQUENCE [LARGE SCALE GENOMIC DNA]</scope>
    <source>
        <strain evidence="11">ZL_2023a</strain>
    </source>
</reference>
<feature type="domain" description="Concentrative nucleoside transporter N-terminal" evidence="8">
    <location>
        <begin position="16"/>
        <end position="88"/>
    </location>
</feature>
<evidence type="ECO:0000256" key="5">
    <source>
        <dbReference type="ARBA" id="ARBA00022989"/>
    </source>
</evidence>
<evidence type="ECO:0000259" key="9">
    <source>
        <dbReference type="Pfam" id="PF07662"/>
    </source>
</evidence>
<dbReference type="Pfam" id="PF07670">
    <property type="entry name" value="Gate"/>
    <property type="match status" value="1"/>
</dbReference>
<feature type="transmembrane region" description="Helical" evidence="7">
    <location>
        <begin position="200"/>
        <end position="220"/>
    </location>
</feature>
<feature type="domain" description="Nucleoside transporter/FeoB GTPase Gate" evidence="10">
    <location>
        <begin position="98"/>
        <end position="195"/>
    </location>
</feature>
<dbReference type="Pfam" id="PF01773">
    <property type="entry name" value="Nucleos_tra2_N"/>
    <property type="match status" value="1"/>
</dbReference>
<dbReference type="GO" id="GO:0005886">
    <property type="term" value="C:plasma membrane"/>
    <property type="evidence" value="ECO:0007669"/>
    <property type="project" value="UniProtKB-SubCell"/>
</dbReference>
<evidence type="ECO:0000256" key="2">
    <source>
        <dbReference type="ARBA" id="ARBA00009033"/>
    </source>
</evidence>
<feature type="transmembrane region" description="Helical" evidence="7">
    <location>
        <begin position="353"/>
        <end position="379"/>
    </location>
</feature>
<name>A0AAW0X688_CHEQU</name>
<keyword evidence="5 7" id="KW-1133">Transmembrane helix</keyword>
<evidence type="ECO:0000259" key="8">
    <source>
        <dbReference type="Pfam" id="PF01773"/>
    </source>
</evidence>
<evidence type="ECO:0000256" key="4">
    <source>
        <dbReference type="ARBA" id="ARBA00022692"/>
    </source>
</evidence>
<keyword evidence="6 7" id="KW-0472">Membrane</keyword>
<dbReference type="Pfam" id="PF07662">
    <property type="entry name" value="Nucleos_tra2_C"/>
    <property type="match status" value="1"/>
</dbReference>